<protein>
    <submittedName>
        <fullName evidence="1">Uncharacterized protein</fullName>
    </submittedName>
</protein>
<evidence type="ECO:0000313" key="1">
    <source>
        <dbReference type="EMBL" id="MCP9201343.1"/>
    </source>
</evidence>
<evidence type="ECO:0000313" key="2">
    <source>
        <dbReference type="Proteomes" id="UP001155280"/>
    </source>
</evidence>
<gene>
    <name evidence="1" type="ORF">MKO06_15645</name>
</gene>
<proteinExistence type="predicted"/>
<dbReference type="PROSITE" id="PS51257">
    <property type="entry name" value="PROKAR_LIPOPROTEIN"/>
    <property type="match status" value="1"/>
</dbReference>
<dbReference type="AlphaFoldDB" id="A0A9X2KZQ9"/>
<name>A0A9X2KZQ9_9FLAO</name>
<keyword evidence="2" id="KW-1185">Reference proteome</keyword>
<dbReference type="RefSeq" id="WP_241552205.1">
    <property type="nucleotide sequence ID" value="NZ_JANCNS010000003.1"/>
</dbReference>
<accession>A0A9X2KZQ9</accession>
<dbReference type="Proteomes" id="UP001155280">
    <property type="component" value="Unassembled WGS sequence"/>
</dbReference>
<comment type="caution">
    <text evidence="1">The sequence shown here is derived from an EMBL/GenBank/DDBJ whole genome shotgun (WGS) entry which is preliminary data.</text>
</comment>
<organism evidence="1 2">
    <name type="scientific">Christiangramia oceanisediminis</name>
    <dbReference type="NCBI Taxonomy" id="2920386"/>
    <lineage>
        <taxon>Bacteria</taxon>
        <taxon>Pseudomonadati</taxon>
        <taxon>Bacteroidota</taxon>
        <taxon>Flavobacteriia</taxon>
        <taxon>Flavobacteriales</taxon>
        <taxon>Flavobacteriaceae</taxon>
        <taxon>Christiangramia</taxon>
    </lineage>
</organism>
<sequence length="299" mass="35505">MNFKHISLIFFLALVACQNEQNHNTTDIQSTVHRDSGVRQPEQNLNISFLLDLSDRIDPNKYPNDAMAYYKRDAAYIKSVAGAFRNHLNSKKIRQINEKIQVFFEPEPSNPEINEISEKLKFNFSRHNISKDLLETFDHNYRTYPTQIYNLAIEDNNYIGSDTWRFFKTNIQDYCVEEGYRNVLVIMTDGYIFHKDTKIKEENRTSYLTPEYIRSVGLNSNNWIDRYKENNFGYINLDKDLSNLEILVLGINPDPKNDYEEEVIRKYWSDWLENMNVKRFKIMNADLPSNMEEIIKDFI</sequence>
<reference evidence="1" key="1">
    <citation type="submission" date="2022-07" db="EMBL/GenBank/DDBJ databases">
        <title>Gramela sediminis sp. nov., isolated from deep-sea sediment of the Indian Ocean.</title>
        <authorList>
            <person name="Shi H."/>
        </authorList>
    </citation>
    <scope>NUCLEOTIDE SEQUENCE</scope>
    <source>
        <strain evidence="1">GC03-9</strain>
    </source>
</reference>
<dbReference type="EMBL" id="JANCNS010000003">
    <property type="protein sequence ID" value="MCP9201343.1"/>
    <property type="molecule type" value="Genomic_DNA"/>
</dbReference>